<dbReference type="PRINTS" id="PR00691">
    <property type="entry name" value="ADHESINB"/>
</dbReference>
<evidence type="ECO:0000313" key="9">
    <source>
        <dbReference type="Proteomes" id="UP001500840"/>
    </source>
</evidence>
<dbReference type="SUPFAM" id="SSF53807">
    <property type="entry name" value="Helical backbone' metal receptor"/>
    <property type="match status" value="1"/>
</dbReference>
<name>A0ABP8NRB2_9BACT</name>
<dbReference type="PRINTS" id="PR00690">
    <property type="entry name" value="ADHESNFAMILY"/>
</dbReference>
<protein>
    <recommendedName>
        <fullName evidence="10">Periplasmic zinc-binding protein TroA</fullName>
    </recommendedName>
</protein>
<keyword evidence="3 6" id="KW-0813">Transport</keyword>
<evidence type="ECO:0000313" key="8">
    <source>
        <dbReference type="EMBL" id="GAA4469738.1"/>
    </source>
</evidence>
<evidence type="ECO:0000256" key="1">
    <source>
        <dbReference type="ARBA" id="ARBA00004196"/>
    </source>
</evidence>
<gene>
    <name evidence="8" type="ORF">GCM10023156_62220</name>
</gene>
<dbReference type="Pfam" id="PF01297">
    <property type="entry name" value="ZnuA"/>
    <property type="match status" value="1"/>
</dbReference>
<feature type="chain" id="PRO_5047201717" description="Periplasmic zinc-binding protein TroA" evidence="7">
    <location>
        <begin position="26"/>
        <end position="98"/>
    </location>
</feature>
<sequence>MMSRSVSLWLLFLVGLAGCSNSRQDSGTAGAAASQDVPIPINVAATVGMVADVVRQFGGDRVTVTQVCGSGVDPHLYIATRDDVQTMIIADMIYYSGP</sequence>
<comment type="subcellular location">
    <subcellularLocation>
        <location evidence="1">Cell envelope</location>
    </subcellularLocation>
</comment>
<keyword evidence="5 7" id="KW-0732">Signal</keyword>
<proteinExistence type="inferred from homology"/>
<dbReference type="InterPro" id="IPR006129">
    <property type="entry name" value="AdhesinB"/>
</dbReference>
<comment type="caution">
    <text evidence="8">The sequence shown here is derived from an EMBL/GenBank/DDBJ whole genome shotgun (WGS) entry which is preliminary data.</text>
</comment>
<dbReference type="Gene3D" id="3.40.50.1980">
    <property type="entry name" value="Nitrogenase molybdenum iron protein domain"/>
    <property type="match status" value="1"/>
</dbReference>
<evidence type="ECO:0000256" key="7">
    <source>
        <dbReference type="SAM" id="SignalP"/>
    </source>
</evidence>
<dbReference type="InterPro" id="IPR006127">
    <property type="entry name" value="ZnuA-like"/>
</dbReference>
<dbReference type="InterPro" id="IPR050492">
    <property type="entry name" value="Bact_metal-bind_prot9"/>
</dbReference>
<accession>A0ABP8NRB2</accession>
<comment type="similarity">
    <text evidence="2 6">Belongs to the bacterial solute-binding protein 9 family.</text>
</comment>
<dbReference type="EMBL" id="BAABGA010000107">
    <property type="protein sequence ID" value="GAA4469738.1"/>
    <property type="molecule type" value="Genomic_DNA"/>
</dbReference>
<keyword evidence="9" id="KW-1185">Reference proteome</keyword>
<keyword evidence="4" id="KW-0479">Metal-binding</keyword>
<dbReference type="InterPro" id="IPR006128">
    <property type="entry name" value="Lipoprotein_PsaA-like"/>
</dbReference>
<dbReference type="PANTHER" id="PTHR42953">
    <property type="entry name" value="HIGH-AFFINITY ZINC UPTAKE SYSTEM PROTEIN ZNUA-RELATED"/>
    <property type="match status" value="1"/>
</dbReference>
<evidence type="ECO:0000256" key="4">
    <source>
        <dbReference type="ARBA" id="ARBA00022723"/>
    </source>
</evidence>
<organism evidence="8 9">
    <name type="scientific">Novipirellula rosea</name>
    <dbReference type="NCBI Taxonomy" id="1031540"/>
    <lineage>
        <taxon>Bacteria</taxon>
        <taxon>Pseudomonadati</taxon>
        <taxon>Planctomycetota</taxon>
        <taxon>Planctomycetia</taxon>
        <taxon>Pirellulales</taxon>
        <taxon>Pirellulaceae</taxon>
        <taxon>Novipirellula</taxon>
    </lineage>
</organism>
<evidence type="ECO:0000256" key="6">
    <source>
        <dbReference type="RuleBase" id="RU003512"/>
    </source>
</evidence>
<dbReference type="Proteomes" id="UP001500840">
    <property type="component" value="Unassembled WGS sequence"/>
</dbReference>
<evidence type="ECO:0000256" key="2">
    <source>
        <dbReference type="ARBA" id="ARBA00011028"/>
    </source>
</evidence>
<evidence type="ECO:0008006" key="10">
    <source>
        <dbReference type="Google" id="ProtNLM"/>
    </source>
</evidence>
<evidence type="ECO:0000256" key="3">
    <source>
        <dbReference type="ARBA" id="ARBA00022448"/>
    </source>
</evidence>
<dbReference type="PANTHER" id="PTHR42953:SF1">
    <property type="entry name" value="METAL-BINDING PROTEIN HI_0362-RELATED"/>
    <property type="match status" value="1"/>
</dbReference>
<dbReference type="PROSITE" id="PS51257">
    <property type="entry name" value="PROKAR_LIPOPROTEIN"/>
    <property type="match status" value="1"/>
</dbReference>
<reference evidence="9" key="1">
    <citation type="journal article" date="2019" name="Int. J. Syst. Evol. Microbiol.">
        <title>The Global Catalogue of Microorganisms (GCM) 10K type strain sequencing project: providing services to taxonomists for standard genome sequencing and annotation.</title>
        <authorList>
            <consortium name="The Broad Institute Genomics Platform"/>
            <consortium name="The Broad Institute Genome Sequencing Center for Infectious Disease"/>
            <person name="Wu L."/>
            <person name="Ma J."/>
        </authorList>
    </citation>
    <scope>NUCLEOTIDE SEQUENCE [LARGE SCALE GENOMIC DNA]</scope>
    <source>
        <strain evidence="9">JCM 17759</strain>
    </source>
</reference>
<feature type="signal peptide" evidence="7">
    <location>
        <begin position="1"/>
        <end position="25"/>
    </location>
</feature>
<evidence type="ECO:0000256" key="5">
    <source>
        <dbReference type="ARBA" id="ARBA00022729"/>
    </source>
</evidence>